<evidence type="ECO:0000313" key="6">
    <source>
        <dbReference type="EMBL" id="AIO30866.1"/>
    </source>
</evidence>
<accession>A0AAN0RNG2</accession>
<dbReference type="SMART" id="SM00965">
    <property type="entry name" value="STN"/>
    <property type="match status" value="1"/>
</dbReference>
<dbReference type="Pfam" id="PF07660">
    <property type="entry name" value="STN"/>
    <property type="match status" value="1"/>
</dbReference>
<evidence type="ECO:0000256" key="1">
    <source>
        <dbReference type="ARBA" id="ARBA00022448"/>
    </source>
</evidence>
<dbReference type="Gene3D" id="3.55.50.30">
    <property type="match status" value="1"/>
</dbReference>
<organism evidence="6 7">
    <name type="scientific">Burkholderia cenocepacia</name>
    <dbReference type="NCBI Taxonomy" id="95486"/>
    <lineage>
        <taxon>Bacteria</taxon>
        <taxon>Pseudomonadati</taxon>
        <taxon>Pseudomonadota</taxon>
        <taxon>Betaproteobacteria</taxon>
        <taxon>Burkholderiales</taxon>
        <taxon>Burkholderiaceae</taxon>
        <taxon>Burkholderia</taxon>
        <taxon>Burkholderia cepacia complex</taxon>
    </lineage>
</organism>
<sequence>MTGYRAAAGALVLAACVAWWGFTTTSHAWGQDAGVADAQRFDLPAQPLADLLRAFYATRLVVVAPKPLIDGRVSAPVHGTYAPADALRLALAGTGLRANVVGADQAVVEPDDAAPPAGPQSTTNTTDGAPDGGDYRAYIAMIQANLTTALCASPLTRPGDYRLAAQLLIDRGGKVAMVDLLASTGVPARDVAIGRSLRALTLDAPPPAGFPEPVTILLRPAGNGIHADCPAADQEAR</sequence>
<name>A0AAN0RNG2_9BURK</name>
<dbReference type="InterPro" id="IPR011662">
    <property type="entry name" value="Secretin/TonB_short_N"/>
</dbReference>
<keyword evidence="2" id="KW-0472">Membrane</keyword>
<dbReference type="KEGG" id="bcen:DM39_7140"/>
<feature type="region of interest" description="Disordered" evidence="4">
    <location>
        <begin position="109"/>
        <end position="130"/>
    </location>
</feature>
<protein>
    <recommendedName>
        <fullName evidence="5">Secretin/TonB short N-terminal domain-containing protein</fullName>
    </recommendedName>
</protein>
<evidence type="ECO:0000313" key="7">
    <source>
        <dbReference type="Proteomes" id="UP000029413"/>
    </source>
</evidence>
<evidence type="ECO:0000259" key="5">
    <source>
        <dbReference type="SMART" id="SM00965"/>
    </source>
</evidence>
<keyword evidence="1" id="KW-0813">Transport</keyword>
<dbReference type="GO" id="GO:0019867">
    <property type="term" value="C:outer membrane"/>
    <property type="evidence" value="ECO:0007669"/>
    <property type="project" value="InterPro"/>
</dbReference>
<keyword evidence="7" id="KW-1185">Reference proteome</keyword>
<evidence type="ECO:0000256" key="3">
    <source>
        <dbReference type="ARBA" id="ARBA00023237"/>
    </source>
</evidence>
<reference evidence="6 7" key="1">
    <citation type="submission" date="2014-05" db="EMBL/GenBank/DDBJ databases">
        <authorList>
            <person name="Bishop-Lilly K.A."/>
            <person name="Broomall S.M."/>
            <person name="Chain P.S."/>
            <person name="Chertkov O."/>
            <person name="Coyne S.R."/>
            <person name="Daligault H.E."/>
            <person name="Davenport K.W."/>
            <person name="Erkkila T."/>
            <person name="Frey K.G."/>
            <person name="Gibbons H.S."/>
            <person name="Gu W."/>
            <person name="Jaissle J."/>
            <person name="Johnson S.L."/>
            <person name="Koroleva G.I."/>
            <person name="Ladner J.T."/>
            <person name="Lo C.-C."/>
            <person name="Minogue T.D."/>
            <person name="Munk C."/>
            <person name="Palacios G.F."/>
            <person name="Redden C.L."/>
            <person name="Rosenzweig C.N."/>
            <person name="Scholz M.B."/>
            <person name="Teshima H."/>
            <person name="Xu Y."/>
        </authorList>
    </citation>
    <scope>NUCLEOTIDE SEQUENCE [LARGE SCALE GENOMIC DNA]</scope>
    <source>
        <strain evidence="6 7">DDS 22E-1</strain>
    </source>
</reference>
<feature type="domain" description="Secretin/TonB short N-terminal" evidence="5">
    <location>
        <begin position="60"/>
        <end position="111"/>
    </location>
</feature>
<dbReference type="SUPFAM" id="SSF74653">
    <property type="entry name" value="TolA/TonB C-terminal domain"/>
    <property type="match status" value="1"/>
</dbReference>
<keyword evidence="3" id="KW-0998">Cell outer membrane</keyword>
<evidence type="ECO:0000256" key="4">
    <source>
        <dbReference type="SAM" id="MobiDB-lite"/>
    </source>
</evidence>
<dbReference type="AlphaFoldDB" id="A0AAN0RNG2"/>
<dbReference type="EMBL" id="CP007782">
    <property type="protein sequence ID" value="AIO30866.1"/>
    <property type="molecule type" value="Genomic_DNA"/>
</dbReference>
<dbReference type="PROSITE" id="PS51257">
    <property type="entry name" value="PROKAR_LIPOPROTEIN"/>
    <property type="match status" value="1"/>
</dbReference>
<proteinExistence type="predicted"/>
<gene>
    <name evidence="6" type="ORF">DM39_7140</name>
</gene>
<evidence type="ECO:0000256" key="2">
    <source>
        <dbReference type="ARBA" id="ARBA00023136"/>
    </source>
</evidence>
<dbReference type="Proteomes" id="UP000029413">
    <property type="component" value="Chromosome 3"/>
</dbReference>